<name>A0A1Y2LLI4_EPING</name>
<evidence type="ECO:0000313" key="2">
    <source>
        <dbReference type="EMBL" id="OSS44057.1"/>
    </source>
</evidence>
<evidence type="ECO:0000256" key="1">
    <source>
        <dbReference type="SAM" id="MobiDB-lite"/>
    </source>
</evidence>
<protein>
    <submittedName>
        <fullName evidence="2">Uncharacterized protein</fullName>
    </submittedName>
</protein>
<dbReference type="STRING" id="105696.A0A1Y2LLI4"/>
<dbReference type="InParanoid" id="A0A1Y2LLI4"/>
<proteinExistence type="predicted"/>
<dbReference type="Proteomes" id="UP000193240">
    <property type="component" value="Unassembled WGS sequence"/>
</dbReference>
<organism evidence="2 3">
    <name type="scientific">Epicoccum nigrum</name>
    <name type="common">Soil fungus</name>
    <name type="synonym">Epicoccum purpurascens</name>
    <dbReference type="NCBI Taxonomy" id="105696"/>
    <lineage>
        <taxon>Eukaryota</taxon>
        <taxon>Fungi</taxon>
        <taxon>Dikarya</taxon>
        <taxon>Ascomycota</taxon>
        <taxon>Pezizomycotina</taxon>
        <taxon>Dothideomycetes</taxon>
        <taxon>Pleosporomycetidae</taxon>
        <taxon>Pleosporales</taxon>
        <taxon>Pleosporineae</taxon>
        <taxon>Didymellaceae</taxon>
        <taxon>Epicoccum</taxon>
    </lineage>
</organism>
<feature type="region of interest" description="Disordered" evidence="1">
    <location>
        <begin position="1"/>
        <end position="23"/>
    </location>
</feature>
<gene>
    <name evidence="2" type="ORF">B5807_11162</name>
</gene>
<accession>A0A1Y2LLI4</accession>
<sequence>MKWTSPKPLVTGTYRRSRSRPKNVTADIQTFARSQVEKLQTGEHGKTLHVTNDGLKEKIVQTLAKKAEGI</sequence>
<reference evidence="2 3" key="1">
    <citation type="journal article" date="2017" name="Genome Announc.">
        <title>Genome sequence of the saprophytic ascomycete Epicoccum nigrum ICMP 19927 strain isolated from New Zealand.</title>
        <authorList>
            <person name="Fokin M."/>
            <person name="Fleetwood D."/>
            <person name="Weir B.S."/>
            <person name="Villas-Boas S.G."/>
        </authorList>
    </citation>
    <scope>NUCLEOTIDE SEQUENCE [LARGE SCALE GENOMIC DNA]</scope>
    <source>
        <strain evidence="2 3">ICMP 19927</strain>
    </source>
</reference>
<dbReference type="AlphaFoldDB" id="A0A1Y2LLI4"/>
<evidence type="ECO:0000313" key="3">
    <source>
        <dbReference type="Proteomes" id="UP000193240"/>
    </source>
</evidence>
<keyword evidence="3" id="KW-1185">Reference proteome</keyword>
<dbReference type="EMBL" id="KZ107859">
    <property type="protein sequence ID" value="OSS44057.1"/>
    <property type="molecule type" value="Genomic_DNA"/>
</dbReference>